<feature type="region of interest" description="Disordered" evidence="1">
    <location>
        <begin position="19"/>
        <end position="122"/>
    </location>
</feature>
<gene>
    <name evidence="3" type="ORF">RJ641_036763</name>
</gene>
<organism evidence="3 4">
    <name type="scientific">Dillenia turbinata</name>
    <dbReference type="NCBI Taxonomy" id="194707"/>
    <lineage>
        <taxon>Eukaryota</taxon>
        <taxon>Viridiplantae</taxon>
        <taxon>Streptophyta</taxon>
        <taxon>Embryophyta</taxon>
        <taxon>Tracheophyta</taxon>
        <taxon>Spermatophyta</taxon>
        <taxon>Magnoliopsida</taxon>
        <taxon>eudicotyledons</taxon>
        <taxon>Gunneridae</taxon>
        <taxon>Pentapetalae</taxon>
        <taxon>Dilleniales</taxon>
        <taxon>Dilleniaceae</taxon>
        <taxon>Dillenia</taxon>
    </lineage>
</organism>
<dbReference type="Proteomes" id="UP001370490">
    <property type="component" value="Unassembled WGS sequence"/>
</dbReference>
<evidence type="ECO:0000313" key="4">
    <source>
        <dbReference type="Proteomes" id="UP001370490"/>
    </source>
</evidence>
<sequence>MASFSNSAWFCSLKSINHLSSPKPNSFPLTNPQFRPHKISFSLTDSTPDSDSSEQETAETDPIKLAFSKAKAYKKSIQSEPNLKNGKNRVPENVQNVSKDVGPGSVSKQEEEKEQVLGRGKAKEVPIAPKIAMEKAKEYKKNKELPLPSGNTKASVEEKISGLKGEKERNSSSGVVEKPNSEKKELTLSSIDFVGLDFADKKTTRGLPAGLVPIDDPFPEGDLPEVEIIIGDSSKFGAETPSKPEPPPDGNSELYKPKVSTWGVFPRPSNISKTFGGGRNIAPGETLETAEEKAAKQARTRQLLAAYKSKIGLNVDAKTKAECEKALKDGDSLMDLGKLKDALPCYQKVMDKVAFQTELHGLAALQWSICQDSLSRPKEAQVMYEKLLSHPNVQVSKIARQFIFGFEAMEMMKVKTNSPINIGYQNFFEAFVEDKPNYPLQEVDTEEGNVEVLPYVIFLVFPIFVVLLVAVQKGTFLASKM</sequence>
<accession>A0AAN8ZB89</accession>
<feature type="region of interest" description="Disordered" evidence="1">
    <location>
        <begin position="234"/>
        <end position="254"/>
    </location>
</feature>
<name>A0AAN8ZB89_9MAGN</name>
<dbReference type="PANTHER" id="PTHR35482:SF1">
    <property type="entry name" value="CYTOCHROME C OXIDASE SUBUNIT"/>
    <property type="match status" value="1"/>
</dbReference>
<feature type="region of interest" description="Disordered" evidence="1">
    <location>
        <begin position="142"/>
        <end position="183"/>
    </location>
</feature>
<reference evidence="3 4" key="1">
    <citation type="submission" date="2023-12" db="EMBL/GenBank/DDBJ databases">
        <title>A high-quality genome assembly for Dillenia turbinata (Dilleniales).</title>
        <authorList>
            <person name="Chanderbali A."/>
        </authorList>
    </citation>
    <scope>NUCLEOTIDE SEQUENCE [LARGE SCALE GENOMIC DNA]</scope>
    <source>
        <strain evidence="3">LSX21</strain>
        <tissue evidence="3">Leaf</tissue>
    </source>
</reference>
<evidence type="ECO:0000313" key="3">
    <source>
        <dbReference type="EMBL" id="KAK6933869.1"/>
    </source>
</evidence>
<keyword evidence="2" id="KW-1133">Transmembrane helix</keyword>
<feature type="transmembrane region" description="Helical" evidence="2">
    <location>
        <begin position="452"/>
        <end position="471"/>
    </location>
</feature>
<protein>
    <submittedName>
        <fullName evidence="3">Uncharacterized protein</fullName>
    </submittedName>
</protein>
<comment type="caution">
    <text evidence="3">The sequence shown here is derived from an EMBL/GenBank/DDBJ whole genome shotgun (WGS) entry which is preliminary data.</text>
</comment>
<dbReference type="EMBL" id="JBAMMX010000009">
    <property type="protein sequence ID" value="KAK6933869.1"/>
    <property type="molecule type" value="Genomic_DNA"/>
</dbReference>
<feature type="compositionally biased region" description="Low complexity" evidence="1">
    <location>
        <begin position="40"/>
        <end position="50"/>
    </location>
</feature>
<feature type="compositionally biased region" description="Basic and acidic residues" evidence="1">
    <location>
        <begin position="108"/>
        <end position="122"/>
    </location>
</feature>
<evidence type="ECO:0000256" key="2">
    <source>
        <dbReference type="SAM" id="Phobius"/>
    </source>
</evidence>
<feature type="compositionally biased region" description="Basic and acidic residues" evidence="1">
    <location>
        <begin position="155"/>
        <end position="170"/>
    </location>
</feature>
<feature type="compositionally biased region" description="Polar residues" evidence="1">
    <location>
        <begin position="19"/>
        <end position="33"/>
    </location>
</feature>
<keyword evidence="4" id="KW-1185">Reference proteome</keyword>
<proteinExistence type="predicted"/>
<dbReference type="PANTHER" id="PTHR35482">
    <property type="entry name" value="CYTOCHROME C OXIDASE SUBUNIT"/>
    <property type="match status" value="1"/>
</dbReference>
<dbReference type="AlphaFoldDB" id="A0AAN8ZB89"/>
<keyword evidence="2" id="KW-0472">Membrane</keyword>
<evidence type="ECO:0000256" key="1">
    <source>
        <dbReference type="SAM" id="MobiDB-lite"/>
    </source>
</evidence>
<keyword evidence="2" id="KW-0812">Transmembrane</keyword>